<reference evidence="1" key="1">
    <citation type="submission" date="2021-03" db="EMBL/GenBank/DDBJ databases">
        <title>Draft genome sequence of rust myrtle Austropuccinia psidii MF-1, a brazilian biotype.</title>
        <authorList>
            <person name="Quecine M.C."/>
            <person name="Pachon D.M.R."/>
            <person name="Bonatelli M.L."/>
            <person name="Correr F.H."/>
            <person name="Franceschini L.M."/>
            <person name="Leite T.F."/>
            <person name="Margarido G.R.A."/>
            <person name="Almeida C.A."/>
            <person name="Ferrarezi J.A."/>
            <person name="Labate C.A."/>
        </authorList>
    </citation>
    <scope>NUCLEOTIDE SEQUENCE</scope>
    <source>
        <strain evidence="1">MF-1</strain>
    </source>
</reference>
<protein>
    <submittedName>
        <fullName evidence="1">Uncharacterized protein</fullName>
    </submittedName>
</protein>
<gene>
    <name evidence="1" type="ORF">O181_109268</name>
</gene>
<sequence>MKQTLEEIIRRYCAYGQELNYSGGLTHDGYTLLPALEVEYKTSIHSSTGKPPEMLEKGWDPRLPYDTLKKDLVYIHPTARIFKIMLDKQRNHANTFMQDYFKYRKKRMGQNS</sequence>
<organism evidence="1 2">
    <name type="scientific">Austropuccinia psidii MF-1</name>
    <dbReference type="NCBI Taxonomy" id="1389203"/>
    <lineage>
        <taxon>Eukaryota</taxon>
        <taxon>Fungi</taxon>
        <taxon>Dikarya</taxon>
        <taxon>Basidiomycota</taxon>
        <taxon>Pucciniomycotina</taxon>
        <taxon>Pucciniomycetes</taxon>
        <taxon>Pucciniales</taxon>
        <taxon>Sphaerophragmiaceae</taxon>
        <taxon>Austropuccinia</taxon>
    </lineage>
</organism>
<name>A0A9Q3PPN6_9BASI</name>
<evidence type="ECO:0000313" key="1">
    <source>
        <dbReference type="EMBL" id="MBW0569553.1"/>
    </source>
</evidence>
<keyword evidence="2" id="KW-1185">Reference proteome</keyword>
<accession>A0A9Q3PPN6</accession>
<dbReference type="Proteomes" id="UP000765509">
    <property type="component" value="Unassembled WGS sequence"/>
</dbReference>
<evidence type="ECO:0000313" key="2">
    <source>
        <dbReference type="Proteomes" id="UP000765509"/>
    </source>
</evidence>
<comment type="caution">
    <text evidence="1">The sequence shown here is derived from an EMBL/GenBank/DDBJ whole genome shotgun (WGS) entry which is preliminary data.</text>
</comment>
<dbReference type="AlphaFoldDB" id="A0A9Q3PPN6"/>
<dbReference type="EMBL" id="AVOT02084587">
    <property type="protein sequence ID" value="MBW0569553.1"/>
    <property type="molecule type" value="Genomic_DNA"/>
</dbReference>
<proteinExistence type="predicted"/>